<name>A0ABV7E7Q6_9SPHN</name>
<evidence type="ECO:0000313" key="1">
    <source>
        <dbReference type="EMBL" id="MFC3098016.1"/>
    </source>
</evidence>
<dbReference type="RefSeq" id="WP_336925438.1">
    <property type="nucleotide sequence ID" value="NZ_JBANRO010000004.1"/>
</dbReference>
<accession>A0ABV7E7Q6</accession>
<reference evidence="2" key="1">
    <citation type="journal article" date="2019" name="Int. J. Syst. Evol. Microbiol.">
        <title>The Global Catalogue of Microorganisms (GCM) 10K type strain sequencing project: providing services to taxonomists for standard genome sequencing and annotation.</title>
        <authorList>
            <consortium name="The Broad Institute Genomics Platform"/>
            <consortium name="The Broad Institute Genome Sequencing Center for Infectious Disease"/>
            <person name="Wu L."/>
            <person name="Ma J."/>
        </authorList>
    </citation>
    <scope>NUCLEOTIDE SEQUENCE [LARGE SCALE GENOMIC DNA]</scope>
    <source>
        <strain evidence="2">KCTC 52607</strain>
    </source>
</reference>
<gene>
    <name evidence="1" type="ORF">ACFODU_09425</name>
</gene>
<keyword evidence="2" id="KW-1185">Reference proteome</keyword>
<organism evidence="1 2">
    <name type="scientific">Alteraurantiacibacter palmitatis</name>
    <dbReference type="NCBI Taxonomy" id="2054628"/>
    <lineage>
        <taxon>Bacteria</taxon>
        <taxon>Pseudomonadati</taxon>
        <taxon>Pseudomonadota</taxon>
        <taxon>Alphaproteobacteria</taxon>
        <taxon>Sphingomonadales</taxon>
        <taxon>Erythrobacteraceae</taxon>
        <taxon>Alteraurantiacibacter</taxon>
    </lineage>
</organism>
<proteinExistence type="predicted"/>
<protein>
    <submittedName>
        <fullName evidence="1">Uncharacterized protein</fullName>
    </submittedName>
</protein>
<dbReference type="EMBL" id="JBHRST010000013">
    <property type="protein sequence ID" value="MFC3098016.1"/>
    <property type="molecule type" value="Genomic_DNA"/>
</dbReference>
<evidence type="ECO:0000313" key="2">
    <source>
        <dbReference type="Proteomes" id="UP001595456"/>
    </source>
</evidence>
<sequence>MTMLKDDFQAFADSPMAPATQCFAITPDDAAELPRATKAIYIGSAGDVVLRALNAADDVIFRNLAAGSVLDVRARFVRASGTTATDIVGMA</sequence>
<comment type="caution">
    <text evidence="1">The sequence shown here is derived from an EMBL/GenBank/DDBJ whole genome shotgun (WGS) entry which is preliminary data.</text>
</comment>
<dbReference type="Proteomes" id="UP001595456">
    <property type="component" value="Unassembled WGS sequence"/>
</dbReference>